<comment type="caution">
    <text evidence="1">The sequence shown here is derived from an EMBL/GenBank/DDBJ whole genome shotgun (WGS) entry which is preliminary data.</text>
</comment>
<keyword evidence="2" id="KW-1185">Reference proteome</keyword>
<sequence length="677" mass="76751">MALQLLAPISAKLILVVFLLFCGGISLPLRCSGDGSKEKEKTLAIIKPDGLAGNHTNKIKEIILDSGFSISREMIVQLDEDSVKRFYVEHSSKSFFPSLLKYMASGPVLIMVLEKESAVADWRAMIGPTDARKAKITHPYSIRAMCGLDLQQNCVHGSDSPDSAARETSFFFKESSSGQTFNSCFIHYCNYSQVHLSQSLVFRQFQFCIILVVIYLWFCDVPWSTEVARRTNCCRGESIFGWQYRILETFRLMNDIEKLQQGRNRIPAGIYPCQMSDRRMFKLFFRDSNSTFELKLCLGICKSLMDHMDKTSATTTPSTLLLMLSLMYCPMLGCQFRLESMYLMIWQPKHEPAKEEFGDWPHGLLAIGTFGNQNTNQTSDQRQPNPQQHQSPSSSNEDELADFTPEEVGKLQKELTKLLRRKQAAPATTKVEGDIQNAADLPLDRFLNCPSSLEVSRRISTAGCSVSGDKDDEDIDRTIRVIIDRCKDVCMEKNRKALGKKSVSFLFKKFICSSGFGPSPSLRDTFQESRMEKLLRTMLSKKMYPQNCSRASSVKKILEDRPTPKMIKGKEEEEEKRKKTSDGSKWVKTDSDSNAVLEGACERVIVGDLYSDIPLGLYIIRGENVVLIGELDLEKDELPPHMTRVTEEEIKSAQKVEREASDLKGSMRKRMEFLDMD</sequence>
<proteinExistence type="predicted"/>
<evidence type="ECO:0000313" key="1">
    <source>
        <dbReference type="EMBL" id="KAI8544713.1"/>
    </source>
</evidence>
<dbReference type="EMBL" id="CM046395">
    <property type="protein sequence ID" value="KAI8544713.1"/>
    <property type="molecule type" value="Genomic_DNA"/>
</dbReference>
<reference evidence="1" key="1">
    <citation type="submission" date="2022-02" db="EMBL/GenBank/DDBJ databases">
        <title>Plant Genome Project.</title>
        <authorList>
            <person name="Zhang R.-G."/>
        </authorList>
    </citation>
    <scope>NUCLEOTIDE SEQUENCE</scope>
    <source>
        <strain evidence="1">AT1</strain>
    </source>
</reference>
<name>A0ACC0MUI9_RHOML</name>
<gene>
    <name evidence="1" type="ORF">RHMOL_Rhmol08G0317100</name>
</gene>
<accession>A0ACC0MUI9</accession>
<protein>
    <submittedName>
        <fullName evidence="1">Uncharacterized protein</fullName>
    </submittedName>
</protein>
<organism evidence="1 2">
    <name type="scientific">Rhododendron molle</name>
    <name type="common">Chinese azalea</name>
    <name type="synonym">Azalea mollis</name>
    <dbReference type="NCBI Taxonomy" id="49168"/>
    <lineage>
        <taxon>Eukaryota</taxon>
        <taxon>Viridiplantae</taxon>
        <taxon>Streptophyta</taxon>
        <taxon>Embryophyta</taxon>
        <taxon>Tracheophyta</taxon>
        <taxon>Spermatophyta</taxon>
        <taxon>Magnoliopsida</taxon>
        <taxon>eudicotyledons</taxon>
        <taxon>Gunneridae</taxon>
        <taxon>Pentapetalae</taxon>
        <taxon>asterids</taxon>
        <taxon>Ericales</taxon>
        <taxon>Ericaceae</taxon>
        <taxon>Ericoideae</taxon>
        <taxon>Rhodoreae</taxon>
        <taxon>Rhododendron</taxon>
    </lineage>
</organism>
<dbReference type="Proteomes" id="UP001062846">
    <property type="component" value="Chromosome 8"/>
</dbReference>
<evidence type="ECO:0000313" key="2">
    <source>
        <dbReference type="Proteomes" id="UP001062846"/>
    </source>
</evidence>